<feature type="transmembrane region" description="Helical" evidence="1">
    <location>
        <begin position="18"/>
        <end position="41"/>
    </location>
</feature>
<gene>
    <name evidence="2" type="ORF">CLPU_6c00050</name>
</gene>
<proteinExistence type="predicted"/>
<keyword evidence="1" id="KW-0812">Transmembrane</keyword>
<feature type="transmembrane region" description="Helical" evidence="1">
    <location>
        <begin position="157"/>
        <end position="174"/>
    </location>
</feature>
<evidence type="ECO:0000256" key="1">
    <source>
        <dbReference type="SAM" id="Phobius"/>
    </source>
</evidence>
<protein>
    <submittedName>
        <fullName evidence="2">Uncharacterized protein</fullName>
    </submittedName>
</protein>
<reference evidence="3" key="1">
    <citation type="submission" date="2015-07" db="EMBL/GenBank/DDBJ databases">
        <title>Draft genome sequence of the purine-degrading Gottschalkia purinilyticum DSM 1384 (formerly Clostridium purinilyticum).</title>
        <authorList>
            <person name="Poehlein A."/>
            <person name="Schiel-Bengelsdorf B."/>
            <person name="Bengelsdorf F.R."/>
            <person name="Daniel R."/>
            <person name="Duerre P."/>
        </authorList>
    </citation>
    <scope>NUCLEOTIDE SEQUENCE [LARGE SCALE GENOMIC DNA]</scope>
    <source>
        <strain evidence="3">DSM 1384</strain>
    </source>
</reference>
<evidence type="ECO:0000313" key="2">
    <source>
        <dbReference type="EMBL" id="KNF08519.1"/>
    </source>
</evidence>
<accession>A0A0L0WAI3</accession>
<keyword evidence="3" id="KW-1185">Reference proteome</keyword>
<name>A0A0L0WAI3_GOTPU</name>
<dbReference type="EMBL" id="LGSS01000006">
    <property type="protein sequence ID" value="KNF08519.1"/>
    <property type="molecule type" value="Genomic_DNA"/>
</dbReference>
<sequence>MEVKEKENNSPKLSIKDILSFVIVPKRQAAILLFGLVLIIFKFLSKKDFNIIMDLIISIIPDIPLFKLKEAFLSLNKFVIFSHFILCTFFVVLLIVESFCFCRHICLSEAFPNYYNIKNKTLLLTTSTFNYFLMFLEINILFISSNDLFESIINDKIYYLFLSSIFIHSLMYLFKLYSFIIEKTTCSEKNLF</sequence>
<organism evidence="2 3">
    <name type="scientific">Gottschalkia purinilytica</name>
    <name type="common">Clostridium purinilyticum</name>
    <dbReference type="NCBI Taxonomy" id="1503"/>
    <lineage>
        <taxon>Bacteria</taxon>
        <taxon>Bacillati</taxon>
        <taxon>Bacillota</taxon>
        <taxon>Tissierellia</taxon>
        <taxon>Tissierellales</taxon>
        <taxon>Gottschalkiaceae</taxon>
        <taxon>Gottschalkia</taxon>
    </lineage>
</organism>
<feature type="transmembrane region" description="Helical" evidence="1">
    <location>
        <begin position="78"/>
        <end position="101"/>
    </location>
</feature>
<feature type="transmembrane region" description="Helical" evidence="1">
    <location>
        <begin position="122"/>
        <end position="145"/>
    </location>
</feature>
<evidence type="ECO:0000313" key="3">
    <source>
        <dbReference type="Proteomes" id="UP000037267"/>
    </source>
</evidence>
<dbReference type="Proteomes" id="UP000037267">
    <property type="component" value="Unassembled WGS sequence"/>
</dbReference>
<comment type="caution">
    <text evidence="2">The sequence shown here is derived from an EMBL/GenBank/DDBJ whole genome shotgun (WGS) entry which is preliminary data.</text>
</comment>
<dbReference type="STRING" id="1503.CLPU_6c00050"/>
<keyword evidence="1" id="KW-0472">Membrane</keyword>
<dbReference type="AlphaFoldDB" id="A0A0L0WAI3"/>
<keyword evidence="1" id="KW-1133">Transmembrane helix</keyword>